<evidence type="ECO:0000313" key="3">
    <source>
        <dbReference type="Proteomes" id="UP000199391"/>
    </source>
</evidence>
<dbReference type="STRING" id="1035707.SAMN05216552_106312"/>
<accession>A0A1I7M616</accession>
<gene>
    <name evidence="2" type="ORF">SAMN05216552_106312</name>
</gene>
<evidence type="ECO:0000256" key="1">
    <source>
        <dbReference type="SAM" id="MobiDB-lite"/>
    </source>
</evidence>
<protein>
    <submittedName>
        <fullName evidence="2">Uncharacterized protein</fullName>
    </submittedName>
</protein>
<evidence type="ECO:0000313" key="2">
    <source>
        <dbReference type="EMBL" id="SFV17374.1"/>
    </source>
</evidence>
<name>A0A1I7M616_9BURK</name>
<keyword evidence="3" id="KW-1185">Reference proteome</keyword>
<dbReference type="EMBL" id="FPBO01000063">
    <property type="protein sequence ID" value="SFV17374.1"/>
    <property type="molecule type" value="Genomic_DNA"/>
</dbReference>
<dbReference type="AlphaFoldDB" id="A0A1I7M616"/>
<proteinExistence type="predicted"/>
<dbReference type="Proteomes" id="UP000199391">
    <property type="component" value="Unassembled WGS sequence"/>
</dbReference>
<dbReference type="RefSeq" id="WP_177307797.1">
    <property type="nucleotide sequence ID" value="NZ_FPBO01000063.1"/>
</dbReference>
<feature type="region of interest" description="Disordered" evidence="1">
    <location>
        <begin position="1"/>
        <end position="35"/>
    </location>
</feature>
<reference evidence="3" key="1">
    <citation type="submission" date="2016-10" db="EMBL/GenBank/DDBJ databases">
        <authorList>
            <person name="Varghese N."/>
            <person name="Submissions S."/>
        </authorList>
    </citation>
    <scope>NUCLEOTIDE SEQUENCE [LARGE SCALE GENOMIC DNA]</scope>
    <source>
        <strain evidence="3">CGMCC 1.11014</strain>
    </source>
</reference>
<organism evidence="2 3">
    <name type="scientific">Pseudoduganella namucuonensis</name>
    <dbReference type="NCBI Taxonomy" id="1035707"/>
    <lineage>
        <taxon>Bacteria</taxon>
        <taxon>Pseudomonadati</taxon>
        <taxon>Pseudomonadota</taxon>
        <taxon>Betaproteobacteria</taxon>
        <taxon>Burkholderiales</taxon>
        <taxon>Oxalobacteraceae</taxon>
        <taxon>Telluria group</taxon>
        <taxon>Pseudoduganella</taxon>
    </lineage>
</organism>
<sequence length="54" mass="5919">MTQHFHHPRPGAGLTTPENLSSPPYGHHTDAGAPGSRSYHLWSLAWTQKLVGMV</sequence>